<proteinExistence type="predicted"/>
<dbReference type="InterPro" id="IPR051940">
    <property type="entry name" value="Chitin_bind-dev_reg"/>
</dbReference>
<evidence type="ECO:0000313" key="9">
    <source>
        <dbReference type="EnsemblMetazoa" id="LLOJ009445-PA"/>
    </source>
</evidence>
<dbReference type="Proteomes" id="UP000092461">
    <property type="component" value="Unassembled WGS sequence"/>
</dbReference>
<dbReference type="AlphaFoldDB" id="A0A1B0CWR1"/>
<evidence type="ECO:0000313" key="10">
    <source>
        <dbReference type="Proteomes" id="UP000092461"/>
    </source>
</evidence>
<reference evidence="8" key="2">
    <citation type="journal article" date="2020" name="BMC">
        <title>Leishmania infection induces a limited differential gene expression in the sand fly midgut.</title>
        <authorList>
            <person name="Coutinho-Abreu I.V."/>
            <person name="Serafim T.D."/>
            <person name="Meneses C."/>
            <person name="Kamhawi S."/>
            <person name="Oliveira F."/>
            <person name="Valenzuela J.G."/>
        </authorList>
    </citation>
    <scope>NUCLEOTIDE SEQUENCE</scope>
    <source>
        <strain evidence="8">Jacobina</strain>
        <tissue evidence="8">Midgut</tissue>
    </source>
</reference>
<evidence type="ECO:0000313" key="8">
    <source>
        <dbReference type="EMBL" id="MBC1175224.1"/>
    </source>
</evidence>
<dbReference type="EMBL" id="AJWK01032773">
    <property type="status" value="NOT_ANNOTATED_CDS"/>
    <property type="molecule type" value="Genomic_DNA"/>
</dbReference>
<evidence type="ECO:0000256" key="6">
    <source>
        <dbReference type="SAM" id="SignalP"/>
    </source>
</evidence>
<keyword evidence="5" id="KW-0325">Glycoprotein</keyword>
<sequence>MLRFGAFCVLAIGLVSAASEPMTLAQKMELFTSVCVHEAHGTMLADPFDCTSFIVCHHGKTSVKKCEGGLRYDPRLRVCNWPQQVQCGESPNIPPNNNTPIRCYGYDSVYFIADTSDCEKYYICANGIPYQHHCAPGVHWDYINNQCDYPGKAFCYEKGDNNIEEEPFEPEEPEIEEEEPLPDCTGDQKFFPYPEDCSKYYICIGGSPFIMSCPSNYLWNAPRFQCDRPDSARCEAKKRN</sequence>
<dbReference type="EnsemblMetazoa" id="LLOJ009445-RA">
    <property type="protein sequence ID" value="LLOJ009445-PA"/>
    <property type="gene ID" value="LLOJ009445"/>
</dbReference>
<evidence type="ECO:0000256" key="1">
    <source>
        <dbReference type="ARBA" id="ARBA00022669"/>
    </source>
</evidence>
<dbReference type="VEuPathDB" id="VectorBase:LLOJ009445"/>
<dbReference type="GeneID" id="129796567"/>
<name>A0A1B0CWR1_LUTLO</name>
<accession>A0A1B0CWR1</accession>
<dbReference type="VEuPathDB" id="VectorBase:LLONM1_007091"/>
<evidence type="ECO:0000256" key="5">
    <source>
        <dbReference type="ARBA" id="ARBA00023180"/>
    </source>
</evidence>
<dbReference type="RefSeq" id="XP_055694599.1">
    <property type="nucleotide sequence ID" value="XM_055838624.1"/>
</dbReference>
<evidence type="ECO:0000256" key="4">
    <source>
        <dbReference type="ARBA" id="ARBA00023157"/>
    </source>
</evidence>
<keyword evidence="1" id="KW-0147">Chitin-binding</keyword>
<feature type="signal peptide" evidence="6">
    <location>
        <begin position="1"/>
        <end position="17"/>
    </location>
</feature>
<dbReference type="PANTHER" id="PTHR23301:SF0">
    <property type="entry name" value="CHITIN-BINDING TYPE-2 DOMAIN-CONTAINING PROTEIN-RELATED"/>
    <property type="match status" value="1"/>
</dbReference>
<reference evidence="10" key="1">
    <citation type="submission" date="2012-05" db="EMBL/GenBank/DDBJ databases">
        <title>Whole Genome Assembly of Lutzomyia longipalpis.</title>
        <authorList>
            <person name="Richards S."/>
            <person name="Qu C."/>
            <person name="Dillon R."/>
            <person name="Worley K."/>
            <person name="Scherer S."/>
            <person name="Batterton M."/>
            <person name="Taylor A."/>
            <person name="Hawes A."/>
            <person name="Hernandez B."/>
            <person name="Kovar C."/>
            <person name="Mandapat C."/>
            <person name="Pham C."/>
            <person name="Qu C."/>
            <person name="Jing C."/>
            <person name="Bess C."/>
            <person name="Bandaranaike D."/>
            <person name="Ngo D."/>
            <person name="Ongeri F."/>
            <person name="Arias F."/>
            <person name="Lara F."/>
            <person name="Weissenberger G."/>
            <person name="Kamau G."/>
            <person name="Han H."/>
            <person name="Shen H."/>
            <person name="Dinh H."/>
            <person name="Khalil I."/>
            <person name="Jones J."/>
            <person name="Shafer J."/>
            <person name="Jayaseelan J."/>
            <person name="Quiroz J."/>
            <person name="Blankenburg K."/>
            <person name="Nguyen L."/>
            <person name="Jackson L."/>
            <person name="Francisco L."/>
            <person name="Tang L.-Y."/>
            <person name="Pu L.-L."/>
            <person name="Perales L."/>
            <person name="Lorensuhewa L."/>
            <person name="Munidasa M."/>
            <person name="Coyle M."/>
            <person name="Taylor M."/>
            <person name="Puazo M."/>
            <person name="Firestine M."/>
            <person name="Scheel M."/>
            <person name="Javaid M."/>
            <person name="Wang M."/>
            <person name="Li M."/>
            <person name="Tabassum N."/>
            <person name="Saada N."/>
            <person name="Osuji N."/>
            <person name="Aqrawi P."/>
            <person name="Fu Q."/>
            <person name="Thornton R."/>
            <person name="Raj R."/>
            <person name="Goodspeed R."/>
            <person name="Mata R."/>
            <person name="Najjar R."/>
            <person name="Gubbala S."/>
            <person name="Lee S."/>
            <person name="Denson S."/>
            <person name="Patil S."/>
            <person name="Macmil S."/>
            <person name="Qi S."/>
            <person name="Matskevitch T."/>
            <person name="Palculict T."/>
            <person name="Mathew T."/>
            <person name="Vee V."/>
            <person name="Velamala V."/>
            <person name="Korchina V."/>
            <person name="Cai W."/>
            <person name="Liu W."/>
            <person name="Dai W."/>
            <person name="Zou X."/>
            <person name="Zhu Y."/>
            <person name="Zhang Y."/>
            <person name="Wu Y.-Q."/>
            <person name="Xin Y."/>
            <person name="Nazarath L."/>
            <person name="Kovar C."/>
            <person name="Han Y."/>
            <person name="Muzny D."/>
            <person name="Gibbs R."/>
        </authorList>
    </citation>
    <scope>NUCLEOTIDE SEQUENCE [LARGE SCALE GENOMIC DNA]</scope>
    <source>
        <strain evidence="10">Jacobina</strain>
    </source>
</reference>
<dbReference type="PANTHER" id="PTHR23301">
    <property type="entry name" value="CHITIN BINDING PERITROPHIN-A"/>
    <property type="match status" value="1"/>
</dbReference>
<organism evidence="9 10">
    <name type="scientific">Lutzomyia longipalpis</name>
    <name type="common">Sand fly</name>
    <dbReference type="NCBI Taxonomy" id="7200"/>
    <lineage>
        <taxon>Eukaryota</taxon>
        <taxon>Metazoa</taxon>
        <taxon>Ecdysozoa</taxon>
        <taxon>Arthropoda</taxon>
        <taxon>Hexapoda</taxon>
        <taxon>Insecta</taxon>
        <taxon>Pterygota</taxon>
        <taxon>Neoptera</taxon>
        <taxon>Endopterygota</taxon>
        <taxon>Diptera</taxon>
        <taxon>Nematocera</taxon>
        <taxon>Psychodoidea</taxon>
        <taxon>Psychodidae</taxon>
        <taxon>Lutzomyia</taxon>
        <taxon>Lutzomyia</taxon>
    </lineage>
</organism>
<feature type="chain" id="PRO_5044555551" evidence="6">
    <location>
        <begin position="18"/>
        <end position="240"/>
    </location>
</feature>
<dbReference type="Pfam" id="PF01607">
    <property type="entry name" value="CBM_14"/>
    <property type="match status" value="3"/>
</dbReference>
<dbReference type="KEGG" id="lll:129796567"/>
<dbReference type="PROSITE" id="PS50940">
    <property type="entry name" value="CHIT_BIND_II"/>
    <property type="match status" value="3"/>
</dbReference>
<dbReference type="GO" id="GO:0008061">
    <property type="term" value="F:chitin binding"/>
    <property type="evidence" value="ECO:0007669"/>
    <property type="project" value="UniProtKB-KW"/>
</dbReference>
<dbReference type="GO" id="GO:0005576">
    <property type="term" value="C:extracellular region"/>
    <property type="evidence" value="ECO:0007669"/>
    <property type="project" value="InterPro"/>
</dbReference>
<evidence type="ECO:0000259" key="7">
    <source>
        <dbReference type="PROSITE" id="PS50940"/>
    </source>
</evidence>
<protein>
    <submittedName>
        <fullName evidence="8">Putative peritrophin-1</fullName>
    </submittedName>
</protein>
<feature type="domain" description="Chitin-binding type-2" evidence="7">
    <location>
        <begin position="100"/>
        <end position="157"/>
    </location>
</feature>
<dbReference type="OrthoDB" id="6422323at2759"/>
<keyword evidence="3" id="KW-0677">Repeat</keyword>
<feature type="domain" description="Chitin-binding type-2" evidence="7">
    <location>
        <begin position="32"/>
        <end position="89"/>
    </location>
</feature>
<evidence type="ECO:0000256" key="3">
    <source>
        <dbReference type="ARBA" id="ARBA00022737"/>
    </source>
</evidence>
<dbReference type="Gene3D" id="2.170.140.10">
    <property type="entry name" value="Chitin binding domain"/>
    <property type="match status" value="3"/>
</dbReference>
<dbReference type="SUPFAM" id="SSF57625">
    <property type="entry name" value="Invertebrate chitin-binding proteins"/>
    <property type="match status" value="3"/>
</dbReference>
<dbReference type="InterPro" id="IPR002557">
    <property type="entry name" value="Chitin-bd_dom"/>
</dbReference>
<keyword evidence="10" id="KW-1185">Reference proteome</keyword>
<dbReference type="SMART" id="SM00494">
    <property type="entry name" value="ChtBD2"/>
    <property type="match status" value="3"/>
</dbReference>
<dbReference type="EMBL" id="GITU01006521">
    <property type="protein sequence ID" value="MBC1175224.1"/>
    <property type="molecule type" value="Transcribed_RNA"/>
</dbReference>
<keyword evidence="4" id="KW-1015">Disulfide bond</keyword>
<evidence type="ECO:0000256" key="2">
    <source>
        <dbReference type="ARBA" id="ARBA00022729"/>
    </source>
</evidence>
<keyword evidence="2 6" id="KW-0732">Signal</keyword>
<dbReference type="InterPro" id="IPR036508">
    <property type="entry name" value="Chitin-bd_dom_sf"/>
</dbReference>
<feature type="domain" description="Chitin-binding type-2" evidence="7">
    <location>
        <begin position="181"/>
        <end position="236"/>
    </location>
</feature>
<reference evidence="9" key="3">
    <citation type="submission" date="2020-05" db="UniProtKB">
        <authorList>
            <consortium name="EnsemblMetazoa"/>
        </authorList>
    </citation>
    <scope>IDENTIFICATION</scope>
    <source>
        <strain evidence="9">Jacobina</strain>
    </source>
</reference>